<keyword evidence="2" id="KW-1185">Reference proteome</keyword>
<comment type="caution">
    <text evidence="1">The sequence shown here is derived from an EMBL/GenBank/DDBJ whole genome shotgun (WGS) entry which is preliminary data.</text>
</comment>
<reference evidence="1" key="1">
    <citation type="submission" date="2022-03" db="EMBL/GenBank/DDBJ databases">
        <authorList>
            <person name="Sayadi A."/>
        </authorList>
    </citation>
    <scope>NUCLEOTIDE SEQUENCE</scope>
</reference>
<dbReference type="Proteomes" id="UP001152888">
    <property type="component" value="Unassembled WGS sequence"/>
</dbReference>
<protein>
    <submittedName>
        <fullName evidence="1">Uncharacterized protein</fullName>
    </submittedName>
</protein>
<dbReference type="OrthoDB" id="550309at2759"/>
<proteinExistence type="predicted"/>
<dbReference type="EMBL" id="CAKOFQ010008537">
    <property type="protein sequence ID" value="CAH2014673.1"/>
    <property type="molecule type" value="Genomic_DNA"/>
</dbReference>
<dbReference type="AlphaFoldDB" id="A0A9P0MIA6"/>
<organism evidence="1 2">
    <name type="scientific">Acanthoscelides obtectus</name>
    <name type="common">Bean weevil</name>
    <name type="synonym">Bruchus obtectus</name>
    <dbReference type="NCBI Taxonomy" id="200917"/>
    <lineage>
        <taxon>Eukaryota</taxon>
        <taxon>Metazoa</taxon>
        <taxon>Ecdysozoa</taxon>
        <taxon>Arthropoda</taxon>
        <taxon>Hexapoda</taxon>
        <taxon>Insecta</taxon>
        <taxon>Pterygota</taxon>
        <taxon>Neoptera</taxon>
        <taxon>Endopterygota</taxon>
        <taxon>Coleoptera</taxon>
        <taxon>Polyphaga</taxon>
        <taxon>Cucujiformia</taxon>
        <taxon>Chrysomeloidea</taxon>
        <taxon>Chrysomelidae</taxon>
        <taxon>Bruchinae</taxon>
        <taxon>Bruchini</taxon>
        <taxon>Acanthoscelides</taxon>
    </lineage>
</organism>
<evidence type="ECO:0000313" key="1">
    <source>
        <dbReference type="EMBL" id="CAH2014673.1"/>
    </source>
</evidence>
<evidence type="ECO:0000313" key="2">
    <source>
        <dbReference type="Proteomes" id="UP001152888"/>
    </source>
</evidence>
<gene>
    <name evidence="1" type="ORF">ACAOBT_LOCUS34283</name>
</gene>
<accession>A0A9P0MIA6</accession>
<sequence>MTSCHSLKHLVSLSSPVVHSSSTSSFLTTTPLSSPPPVSPFSEKLYFLKFSLAKHFVSLGRYSLVTLGTTFAYRPLSSIWGSSLGVDKLQLPFRFDCDASRLICPQDFPFLESMYNVLIINCQFVKSIVSSYNWTTTNLHRTSKKAYISAGVLQMV</sequence>
<name>A0A9P0MIA6_ACAOB</name>